<reference evidence="1 2" key="2">
    <citation type="submission" date="2009-02" db="EMBL/GenBank/DDBJ databases">
        <authorList>
            <person name="Fulton L."/>
            <person name="Clifton S."/>
            <person name="Fulton B."/>
            <person name="Xu J."/>
            <person name="Minx P."/>
            <person name="Pepin K.H."/>
            <person name="Johnson M."/>
            <person name="Bhonagiri V."/>
            <person name="Nash W.E."/>
            <person name="Mardis E.R."/>
            <person name="Wilson R.K."/>
        </authorList>
    </citation>
    <scope>NUCLEOTIDE SEQUENCE [LARGE SCALE GENOMIC DNA]</scope>
    <source>
        <strain evidence="1 2">DSM 20438</strain>
    </source>
</reference>
<protein>
    <submittedName>
        <fullName evidence="1">Uncharacterized protein</fullName>
    </submittedName>
</protein>
<dbReference type="AlphaFoldDB" id="C0BUB9"/>
<evidence type="ECO:0000313" key="2">
    <source>
        <dbReference type="Proteomes" id="UP000003875"/>
    </source>
</evidence>
<name>C0BUB9_BIFPS</name>
<reference evidence="1 2" key="1">
    <citation type="submission" date="2009-02" db="EMBL/GenBank/DDBJ databases">
        <title>Draft genome sequence of Bifidobacterium pseudocatenulatum (DSM 20438).</title>
        <authorList>
            <person name="Sudarsanam P."/>
            <person name="Ley R."/>
            <person name="Guruge J."/>
            <person name="Turnbaugh P.J."/>
            <person name="Mahowald M."/>
            <person name="Liep D."/>
            <person name="Gordon J."/>
        </authorList>
    </citation>
    <scope>NUCLEOTIDE SEQUENCE [LARGE SCALE GENOMIC DNA]</scope>
    <source>
        <strain evidence="1 2">DSM 20438</strain>
    </source>
</reference>
<comment type="caution">
    <text evidence="1">The sequence shown here is derived from an EMBL/GenBank/DDBJ whole genome shotgun (WGS) entry which is preliminary data.</text>
</comment>
<gene>
    <name evidence="1" type="ORF">BIFPSEUDO_04001</name>
</gene>
<evidence type="ECO:0000313" key="1">
    <source>
        <dbReference type="EMBL" id="EEG70260.1"/>
    </source>
</evidence>
<dbReference type="Proteomes" id="UP000003875">
    <property type="component" value="Unassembled WGS sequence"/>
</dbReference>
<dbReference type="EMBL" id="ABXX02000004">
    <property type="protein sequence ID" value="EEG70260.1"/>
    <property type="molecule type" value="Genomic_DNA"/>
</dbReference>
<organism evidence="1 2">
    <name type="scientific">Bifidobacterium pseudocatenulatum DSM 20438 = JCM 1200 = LMG 10505</name>
    <dbReference type="NCBI Taxonomy" id="547043"/>
    <lineage>
        <taxon>Bacteria</taxon>
        <taxon>Bacillati</taxon>
        <taxon>Actinomycetota</taxon>
        <taxon>Actinomycetes</taxon>
        <taxon>Bifidobacteriales</taxon>
        <taxon>Bifidobacteriaceae</taxon>
        <taxon>Bifidobacterium</taxon>
    </lineage>
</organism>
<proteinExistence type="predicted"/>
<sequence length="52" mass="5839">MEGDRAPEAFILEIQPFTPVFSLSENNIRPLRTARLEASQGEFFDEAPSTNV</sequence>
<accession>C0BUB9</accession>